<dbReference type="EMBL" id="OZ034819">
    <property type="protein sequence ID" value="CAL1395128.1"/>
    <property type="molecule type" value="Genomic_DNA"/>
</dbReference>
<name>A0AAV2FBH0_9ROSI</name>
<dbReference type="Proteomes" id="UP001497516">
    <property type="component" value="Chromosome 6"/>
</dbReference>
<sequence length="145" mass="16056">MAFNNAQLHPAAVCFLPRDLSNTDILHSINLWIISNAKAGRSIGYVSLMFQHMIKFGLEYFGGPLPFGHQINKLLYQLGIDLCDKVTICNVLDDLRPQHVLARLNALVGPRKPVTGSGGVMISPKTYQSERLADGISDYESPPKY</sequence>
<reference evidence="1 2" key="1">
    <citation type="submission" date="2024-04" db="EMBL/GenBank/DDBJ databases">
        <authorList>
            <person name="Fracassetti M."/>
        </authorList>
    </citation>
    <scope>NUCLEOTIDE SEQUENCE [LARGE SCALE GENOMIC DNA]</scope>
</reference>
<accession>A0AAV2FBH0</accession>
<dbReference type="AlphaFoldDB" id="A0AAV2FBH0"/>
<evidence type="ECO:0000313" key="2">
    <source>
        <dbReference type="Proteomes" id="UP001497516"/>
    </source>
</evidence>
<keyword evidence="2" id="KW-1185">Reference proteome</keyword>
<proteinExistence type="predicted"/>
<protein>
    <submittedName>
        <fullName evidence="1">Uncharacterized protein</fullName>
    </submittedName>
</protein>
<evidence type="ECO:0000313" key="1">
    <source>
        <dbReference type="EMBL" id="CAL1395128.1"/>
    </source>
</evidence>
<gene>
    <name evidence="1" type="ORF">LTRI10_LOCUS35582</name>
</gene>
<organism evidence="1 2">
    <name type="scientific">Linum trigynum</name>
    <dbReference type="NCBI Taxonomy" id="586398"/>
    <lineage>
        <taxon>Eukaryota</taxon>
        <taxon>Viridiplantae</taxon>
        <taxon>Streptophyta</taxon>
        <taxon>Embryophyta</taxon>
        <taxon>Tracheophyta</taxon>
        <taxon>Spermatophyta</taxon>
        <taxon>Magnoliopsida</taxon>
        <taxon>eudicotyledons</taxon>
        <taxon>Gunneridae</taxon>
        <taxon>Pentapetalae</taxon>
        <taxon>rosids</taxon>
        <taxon>fabids</taxon>
        <taxon>Malpighiales</taxon>
        <taxon>Linaceae</taxon>
        <taxon>Linum</taxon>
    </lineage>
</organism>